<evidence type="ECO:0000313" key="3">
    <source>
        <dbReference type="Proteomes" id="UP001209535"/>
    </source>
</evidence>
<name>A0ABT2X4S4_9RHOB</name>
<proteinExistence type="predicted"/>
<reference evidence="2 3" key="1">
    <citation type="submission" date="2022-10" db="EMBL/GenBank/DDBJ databases">
        <title>Defluviimonas sp. nov., isolated from ocean surface sediments.</title>
        <authorList>
            <person name="He W."/>
            <person name="Wang L."/>
            <person name="Zhang D.-F."/>
        </authorList>
    </citation>
    <scope>NUCLEOTIDE SEQUENCE [LARGE SCALE GENOMIC DNA]</scope>
    <source>
        <strain evidence="2 3">WL0024</strain>
    </source>
</reference>
<feature type="region of interest" description="Disordered" evidence="1">
    <location>
        <begin position="1"/>
        <end position="20"/>
    </location>
</feature>
<comment type="caution">
    <text evidence="2">The sequence shown here is derived from an EMBL/GenBank/DDBJ whole genome shotgun (WGS) entry which is preliminary data.</text>
</comment>
<gene>
    <name evidence="2" type="ORF">OEZ60_13070</name>
</gene>
<sequence length="76" mass="8787">MATRTETHRSSPRPRAGDDPLCNWRCRCCGALLGRYLDNRLQIRFARGHEYYVTLPVTTRCRTCMSLNELVGRKAD</sequence>
<keyword evidence="3" id="KW-1185">Reference proteome</keyword>
<dbReference type="EMBL" id="JAOVQO010000011">
    <property type="protein sequence ID" value="MCU9848936.1"/>
    <property type="molecule type" value="Genomic_DNA"/>
</dbReference>
<organism evidence="2 3">
    <name type="scientific">Albidovulum salinarum</name>
    <dbReference type="NCBI Taxonomy" id="2984153"/>
    <lineage>
        <taxon>Bacteria</taxon>
        <taxon>Pseudomonadati</taxon>
        <taxon>Pseudomonadota</taxon>
        <taxon>Alphaproteobacteria</taxon>
        <taxon>Rhodobacterales</taxon>
        <taxon>Paracoccaceae</taxon>
        <taxon>Albidovulum</taxon>
    </lineage>
</organism>
<dbReference type="Proteomes" id="UP001209535">
    <property type="component" value="Unassembled WGS sequence"/>
</dbReference>
<accession>A0ABT2X4S4</accession>
<protein>
    <submittedName>
        <fullName evidence="2">Uncharacterized protein</fullName>
    </submittedName>
</protein>
<evidence type="ECO:0000256" key="1">
    <source>
        <dbReference type="SAM" id="MobiDB-lite"/>
    </source>
</evidence>
<evidence type="ECO:0000313" key="2">
    <source>
        <dbReference type="EMBL" id="MCU9848936.1"/>
    </source>
</evidence>
<dbReference type="RefSeq" id="WP_263336879.1">
    <property type="nucleotide sequence ID" value="NZ_JAOVQO010000011.1"/>
</dbReference>